<proteinExistence type="predicted"/>
<organism evidence="1 2">
    <name type="scientific">Armatimonas rosea</name>
    <dbReference type="NCBI Taxonomy" id="685828"/>
    <lineage>
        <taxon>Bacteria</taxon>
        <taxon>Bacillati</taxon>
        <taxon>Armatimonadota</taxon>
        <taxon>Armatimonadia</taxon>
        <taxon>Armatimonadales</taxon>
        <taxon>Armatimonadaceae</taxon>
        <taxon>Armatimonas</taxon>
    </lineage>
</organism>
<gene>
    <name evidence="1" type="ORF">HNQ39_004364</name>
</gene>
<sequence>MAGGLRVGACDDSETLPFMGAIYTRAINTLYFGTHVSPLNTKVCV</sequence>
<reference evidence="1 2" key="1">
    <citation type="submission" date="2020-08" db="EMBL/GenBank/DDBJ databases">
        <title>Genomic Encyclopedia of Type Strains, Phase IV (KMG-IV): sequencing the most valuable type-strain genomes for metagenomic binning, comparative biology and taxonomic classification.</title>
        <authorList>
            <person name="Goeker M."/>
        </authorList>
    </citation>
    <scope>NUCLEOTIDE SEQUENCE [LARGE SCALE GENOMIC DNA]</scope>
    <source>
        <strain evidence="1 2">DSM 23562</strain>
    </source>
</reference>
<evidence type="ECO:0000313" key="2">
    <source>
        <dbReference type="Proteomes" id="UP000520814"/>
    </source>
</evidence>
<dbReference type="AlphaFoldDB" id="A0A7W9SV08"/>
<comment type="caution">
    <text evidence="1">The sequence shown here is derived from an EMBL/GenBank/DDBJ whole genome shotgun (WGS) entry which is preliminary data.</text>
</comment>
<dbReference type="Proteomes" id="UP000520814">
    <property type="component" value="Unassembled WGS sequence"/>
</dbReference>
<accession>A0A7W9SV08</accession>
<protein>
    <submittedName>
        <fullName evidence="1">Uncharacterized protein</fullName>
    </submittedName>
</protein>
<dbReference type="EMBL" id="JACHGW010000004">
    <property type="protein sequence ID" value="MBB6052543.1"/>
    <property type="molecule type" value="Genomic_DNA"/>
</dbReference>
<keyword evidence="2" id="KW-1185">Reference proteome</keyword>
<name>A0A7W9SV08_ARMRO</name>
<evidence type="ECO:0000313" key="1">
    <source>
        <dbReference type="EMBL" id="MBB6052543.1"/>
    </source>
</evidence>